<organism evidence="1 2">
    <name type="scientific">Limnofasciculus baicalensis BBK-W-15</name>
    <dbReference type="NCBI Taxonomy" id="2699891"/>
    <lineage>
        <taxon>Bacteria</taxon>
        <taxon>Bacillati</taxon>
        <taxon>Cyanobacteriota</taxon>
        <taxon>Cyanophyceae</taxon>
        <taxon>Coleofasciculales</taxon>
        <taxon>Coleofasciculaceae</taxon>
        <taxon>Limnofasciculus</taxon>
        <taxon>Limnofasciculus baicalensis</taxon>
    </lineage>
</organism>
<proteinExistence type="predicted"/>
<sequence>MTVLTEVWLDEWDAQIWSSDREGDALLKNWEADTWLDEWDSEVLLGDWKKIQDNLEALLNR</sequence>
<gene>
    <name evidence="1" type="ORF">NJ959_21725</name>
</gene>
<accession>A0AAE3GUR8</accession>
<dbReference type="EMBL" id="JAMZMM010000273">
    <property type="protein sequence ID" value="MCP2731050.1"/>
    <property type="molecule type" value="Genomic_DNA"/>
</dbReference>
<evidence type="ECO:0000313" key="2">
    <source>
        <dbReference type="Proteomes" id="UP001204953"/>
    </source>
</evidence>
<protein>
    <submittedName>
        <fullName evidence="1">Uncharacterized protein</fullName>
    </submittedName>
</protein>
<evidence type="ECO:0000313" key="1">
    <source>
        <dbReference type="EMBL" id="MCP2731050.1"/>
    </source>
</evidence>
<dbReference type="RefSeq" id="WP_254013794.1">
    <property type="nucleotide sequence ID" value="NZ_JAMZMM010000273.1"/>
</dbReference>
<dbReference type="Proteomes" id="UP001204953">
    <property type="component" value="Unassembled WGS sequence"/>
</dbReference>
<name>A0AAE3GUR8_9CYAN</name>
<reference evidence="1" key="1">
    <citation type="submission" date="2022-06" db="EMBL/GenBank/DDBJ databases">
        <title>New cyanobacteria of genus Symplocastrum in benthos of Lake Baikal.</title>
        <authorList>
            <person name="Sorokovikova E."/>
            <person name="Tikhonova I."/>
            <person name="Krasnopeev A."/>
            <person name="Evseev P."/>
            <person name="Gladkikh A."/>
            <person name="Belykh O."/>
        </authorList>
    </citation>
    <scope>NUCLEOTIDE SEQUENCE</scope>
    <source>
        <strain evidence="1">BBK-W-15</strain>
    </source>
</reference>
<dbReference type="AlphaFoldDB" id="A0AAE3GUR8"/>
<keyword evidence="2" id="KW-1185">Reference proteome</keyword>
<comment type="caution">
    <text evidence="1">The sequence shown here is derived from an EMBL/GenBank/DDBJ whole genome shotgun (WGS) entry which is preliminary data.</text>
</comment>